<sequence>MPDPINLDDKLDRFSETWTPKIIAALNGQHVKLAHLEGEFVWHAHAEEDELFFVARGRLRIEMRDGSVELGPGDLFVVPRGVEHRPVALPTASVMLFEPASTAHTGDVVSERTVTDLDWI</sequence>
<dbReference type="InterPro" id="IPR014710">
    <property type="entry name" value="RmlC-like_jellyroll"/>
</dbReference>
<dbReference type="PROSITE" id="PS50042">
    <property type="entry name" value="CNMP_BINDING_3"/>
    <property type="match status" value="1"/>
</dbReference>
<dbReference type="EMBL" id="MQWB01000001">
    <property type="protein sequence ID" value="OZC02119.1"/>
    <property type="molecule type" value="Genomic_DNA"/>
</dbReference>
<dbReference type="InterPro" id="IPR000595">
    <property type="entry name" value="cNMP-bd_dom"/>
</dbReference>
<dbReference type="PANTHER" id="PTHR36114:SF1">
    <property type="entry name" value="16.7 KDA PROTEIN IN WHIE LOCUS"/>
    <property type="match status" value="1"/>
</dbReference>
<evidence type="ECO:0000313" key="3">
    <source>
        <dbReference type="Proteomes" id="UP000216446"/>
    </source>
</evidence>
<dbReference type="InterPro" id="IPR011051">
    <property type="entry name" value="RmlC_Cupin_sf"/>
</dbReference>
<dbReference type="GO" id="GO:0016853">
    <property type="term" value="F:isomerase activity"/>
    <property type="evidence" value="ECO:0007669"/>
    <property type="project" value="UniProtKB-KW"/>
</dbReference>
<dbReference type="InParanoid" id="A0A259TWH2"/>
<dbReference type="Gene3D" id="2.60.120.10">
    <property type="entry name" value="Jelly Rolls"/>
    <property type="match status" value="1"/>
</dbReference>
<reference evidence="2 3" key="1">
    <citation type="submission" date="2016-11" db="EMBL/GenBank/DDBJ databases">
        <title>Study of marine rhodopsin-containing bacteria.</title>
        <authorList>
            <person name="Yoshizawa S."/>
            <person name="Kumagai Y."/>
            <person name="Kogure K."/>
        </authorList>
    </citation>
    <scope>NUCLEOTIDE SEQUENCE [LARGE SCALE GENOMIC DNA]</scope>
    <source>
        <strain evidence="2 3">SG-29</strain>
    </source>
</reference>
<gene>
    <name evidence="2" type="ORF">BSZ36_03440</name>
</gene>
<dbReference type="Proteomes" id="UP000216446">
    <property type="component" value="Unassembled WGS sequence"/>
</dbReference>
<dbReference type="CDD" id="cd02226">
    <property type="entry name" value="cupin_YdbB-like"/>
    <property type="match status" value="1"/>
</dbReference>
<comment type="caution">
    <text evidence="2">The sequence shown here is derived from an EMBL/GenBank/DDBJ whole genome shotgun (WGS) entry which is preliminary data.</text>
</comment>
<dbReference type="AlphaFoldDB" id="A0A259TWH2"/>
<proteinExistence type="predicted"/>
<name>A0A259TWH2_9BACT</name>
<keyword evidence="2" id="KW-0413">Isomerase</keyword>
<dbReference type="OrthoDB" id="9794183at2"/>
<dbReference type="InterPro" id="IPR052044">
    <property type="entry name" value="PKS_Associated_Protein"/>
</dbReference>
<dbReference type="Pfam" id="PF07883">
    <property type="entry name" value="Cupin_2"/>
    <property type="match status" value="1"/>
</dbReference>
<keyword evidence="3" id="KW-1185">Reference proteome</keyword>
<dbReference type="RefSeq" id="WP_094546032.1">
    <property type="nucleotide sequence ID" value="NZ_MQWB01000001.1"/>
</dbReference>
<evidence type="ECO:0000313" key="2">
    <source>
        <dbReference type="EMBL" id="OZC02119.1"/>
    </source>
</evidence>
<organism evidence="2 3">
    <name type="scientific">Rubricoccus marinus</name>
    <dbReference type="NCBI Taxonomy" id="716817"/>
    <lineage>
        <taxon>Bacteria</taxon>
        <taxon>Pseudomonadati</taxon>
        <taxon>Rhodothermota</taxon>
        <taxon>Rhodothermia</taxon>
        <taxon>Rhodothermales</taxon>
        <taxon>Rubricoccaceae</taxon>
        <taxon>Rubricoccus</taxon>
    </lineage>
</organism>
<dbReference type="PANTHER" id="PTHR36114">
    <property type="entry name" value="16.7 KDA PROTEIN IN WHIE LOCUS"/>
    <property type="match status" value="1"/>
</dbReference>
<evidence type="ECO:0000259" key="1">
    <source>
        <dbReference type="PROSITE" id="PS50042"/>
    </source>
</evidence>
<accession>A0A259TWH2</accession>
<protein>
    <submittedName>
        <fullName evidence="2">Mannose-6-phosphate isomerase</fullName>
    </submittedName>
</protein>
<feature type="domain" description="Cyclic nucleotide-binding" evidence="1">
    <location>
        <begin position="10"/>
        <end position="76"/>
    </location>
</feature>
<dbReference type="SUPFAM" id="SSF51182">
    <property type="entry name" value="RmlC-like cupins"/>
    <property type="match status" value="1"/>
</dbReference>
<dbReference type="InterPro" id="IPR013096">
    <property type="entry name" value="Cupin_2"/>
</dbReference>